<dbReference type="InterPro" id="IPR018303">
    <property type="entry name" value="ATPase_P-typ_P_site"/>
</dbReference>
<dbReference type="PRINTS" id="PR00119">
    <property type="entry name" value="CATATPASE"/>
</dbReference>
<dbReference type="InterPro" id="IPR036412">
    <property type="entry name" value="HAD-like_sf"/>
</dbReference>
<keyword evidence="6 13" id="KW-0812">Transmembrane</keyword>
<evidence type="ECO:0000256" key="1">
    <source>
        <dbReference type="ARBA" id="ARBA00004651"/>
    </source>
</evidence>
<evidence type="ECO:0000259" key="14">
    <source>
        <dbReference type="PROSITE" id="PS50846"/>
    </source>
</evidence>
<evidence type="ECO:0000256" key="8">
    <source>
        <dbReference type="ARBA" id="ARBA00022842"/>
    </source>
</evidence>
<dbReference type="Proteomes" id="UP000470771">
    <property type="component" value="Unassembled WGS sequence"/>
</dbReference>
<dbReference type="EMBL" id="WWNE01000012">
    <property type="protein sequence ID" value="NBG67121.1"/>
    <property type="molecule type" value="Genomic_DNA"/>
</dbReference>
<evidence type="ECO:0000256" key="6">
    <source>
        <dbReference type="ARBA" id="ARBA00022692"/>
    </source>
</evidence>
<comment type="subcellular location">
    <subcellularLocation>
        <location evidence="1">Cell membrane</location>
        <topology evidence="1">Multi-pass membrane protein</topology>
    </subcellularLocation>
</comment>
<dbReference type="InterPro" id="IPR001757">
    <property type="entry name" value="P_typ_ATPase"/>
</dbReference>
<organism evidence="15 16">
    <name type="scientific">Acidiluteibacter ferrifornacis</name>
    <dbReference type="NCBI Taxonomy" id="2692424"/>
    <lineage>
        <taxon>Bacteria</taxon>
        <taxon>Pseudomonadati</taxon>
        <taxon>Bacteroidota</taxon>
        <taxon>Flavobacteriia</taxon>
        <taxon>Flavobacteriales</taxon>
        <taxon>Cryomorphaceae</taxon>
        <taxon>Acidiluteibacter</taxon>
    </lineage>
</organism>
<feature type="transmembrane region" description="Helical" evidence="13">
    <location>
        <begin position="763"/>
        <end position="784"/>
    </location>
</feature>
<feature type="transmembrane region" description="Helical" evidence="13">
    <location>
        <begin position="442"/>
        <end position="466"/>
    </location>
</feature>
<dbReference type="InterPro" id="IPR023299">
    <property type="entry name" value="ATPase_P-typ_cyto_dom_N"/>
</dbReference>
<keyword evidence="12 13" id="KW-0472">Membrane</keyword>
<evidence type="ECO:0000313" key="15">
    <source>
        <dbReference type="EMBL" id="NBG67121.1"/>
    </source>
</evidence>
<dbReference type="InterPro" id="IPR059000">
    <property type="entry name" value="ATPase_P-type_domA"/>
</dbReference>
<dbReference type="InterPro" id="IPR006121">
    <property type="entry name" value="HMA_dom"/>
</dbReference>
<reference evidence="15 16" key="1">
    <citation type="submission" date="2019-12" db="EMBL/GenBank/DDBJ databases">
        <authorList>
            <person name="Zhao J."/>
        </authorList>
    </citation>
    <scope>NUCLEOTIDE SEQUENCE [LARGE SCALE GENOMIC DNA]</scope>
    <source>
        <strain evidence="15 16">S-15</strain>
    </source>
</reference>
<dbReference type="GO" id="GO:0005886">
    <property type="term" value="C:plasma membrane"/>
    <property type="evidence" value="ECO:0007669"/>
    <property type="project" value="UniProtKB-SubCell"/>
</dbReference>
<dbReference type="InterPro" id="IPR021993">
    <property type="entry name" value="ATPase-cat-bd"/>
</dbReference>
<dbReference type="AlphaFoldDB" id="A0A6N9NNZ8"/>
<evidence type="ECO:0000256" key="5">
    <source>
        <dbReference type="ARBA" id="ARBA00022553"/>
    </source>
</evidence>
<evidence type="ECO:0000256" key="7">
    <source>
        <dbReference type="ARBA" id="ARBA00022723"/>
    </source>
</evidence>
<dbReference type="GO" id="GO:0055070">
    <property type="term" value="P:copper ion homeostasis"/>
    <property type="evidence" value="ECO:0007669"/>
    <property type="project" value="TreeGrafter"/>
</dbReference>
<keyword evidence="3" id="KW-0813">Transport</keyword>
<dbReference type="RefSeq" id="WP_160634068.1">
    <property type="nucleotide sequence ID" value="NZ_WWNE01000012.1"/>
</dbReference>
<dbReference type="InterPro" id="IPR023214">
    <property type="entry name" value="HAD_sf"/>
</dbReference>
<feature type="transmembrane region" description="Helical" evidence="13">
    <location>
        <begin position="418"/>
        <end position="436"/>
    </location>
</feature>
<evidence type="ECO:0000256" key="12">
    <source>
        <dbReference type="ARBA" id="ARBA00023136"/>
    </source>
</evidence>
<protein>
    <submittedName>
        <fullName evidence="15">HAD-IC family P-type ATPase</fullName>
    </submittedName>
</protein>
<evidence type="ECO:0000256" key="13">
    <source>
        <dbReference type="SAM" id="Phobius"/>
    </source>
</evidence>
<keyword evidence="5" id="KW-0597">Phosphoprotein</keyword>
<dbReference type="GO" id="GO:0005524">
    <property type="term" value="F:ATP binding"/>
    <property type="evidence" value="ECO:0007669"/>
    <property type="project" value="InterPro"/>
</dbReference>
<evidence type="ECO:0000256" key="9">
    <source>
        <dbReference type="ARBA" id="ARBA00022967"/>
    </source>
</evidence>
<keyword evidence="16" id="KW-1185">Reference proteome</keyword>
<dbReference type="NCBIfam" id="TIGR01494">
    <property type="entry name" value="ATPase_P-type"/>
    <property type="match status" value="1"/>
</dbReference>
<evidence type="ECO:0000256" key="2">
    <source>
        <dbReference type="ARBA" id="ARBA00006024"/>
    </source>
</evidence>
<evidence type="ECO:0000256" key="11">
    <source>
        <dbReference type="ARBA" id="ARBA00023065"/>
    </source>
</evidence>
<dbReference type="Pfam" id="PF00122">
    <property type="entry name" value="E1-E2_ATPase"/>
    <property type="match status" value="1"/>
</dbReference>
<gene>
    <name evidence="15" type="ORF">GQN54_13410</name>
</gene>
<keyword evidence="4" id="KW-1003">Cell membrane</keyword>
<dbReference type="SUPFAM" id="SSF55008">
    <property type="entry name" value="HMA, heavy metal-associated domain"/>
    <property type="match status" value="1"/>
</dbReference>
<sequence length="789" mass="88683">MTTCYHCGDPCKEEVIKFEDKSFCCQGCQTVYEILNQNDLCDYYKLEQMPGISPKVQKQDKFAYLENEDIKEQLLDYKDDSISRTHLYLPQIHCSSCLWLLENLYRLQPAIQQSRVNFLKKEVTVTFSNTEFSLRQLVELLANIGYEPEINLDRIDQPKKKAISRKLMYQVGLAGFAFGNIMLLSLPEYFGLDLESYEEFAVWFGYLNLLIATPVAFYSGWDYFKSAWISLRSKRLNIDVPIALGVLVLYIRSLYEVVSQTGAGYFDSLCGLLFFLLLGRIFQEKTYHRLSFERDYKAYFPISVVRIKNNEEKTIPVNEIQKGDRILIHNGELIPVDGILIRGDAQIDNSFATGESKPISKESGDRIYAGGRQQGEAIEIEALRPLSQSKLTSLWNDQVETIKTHNHFSEITDKISEWFTPIILIIAIISGVLQWANGLHAVVQVVSAVLIVACPCALALAAPFTFGHTTRWLGRQNCYLRESAVVEDMANLNHIVFDKTGTLTYSNNQSVNYNGTPLTAAQQSDIHTILRQSNHPLSRLIFNSIQQETWSTISEFEEIPAKGLTAKVGELRYKIGAPKWVGMNIKNTNDSVVAISINDEPIGYYTIFNEYRTGLDQLLNKLSTNYGLSLISGDNDGQKDRLISMFPKGSELIFNQSPKEKMDYIEQLQNQNLKVMMVGDGLNDAGALKKSNVGVALAEDVNAFSPACDLILSAEAFNQLDQILTFAKSAKKIVIISFIISFLYNIVGLSFAVQGLLSPVTAAILMPISSISVVGFSTIAVWIASKKVK</sequence>
<dbReference type="Gene3D" id="3.40.50.1000">
    <property type="entry name" value="HAD superfamily/HAD-like"/>
    <property type="match status" value="1"/>
</dbReference>
<feature type="domain" description="HMA" evidence="14">
    <location>
        <begin position="83"/>
        <end position="149"/>
    </location>
</feature>
<dbReference type="GO" id="GO:0043682">
    <property type="term" value="F:P-type divalent copper transporter activity"/>
    <property type="evidence" value="ECO:0007669"/>
    <property type="project" value="TreeGrafter"/>
</dbReference>
<dbReference type="Gene3D" id="3.40.1110.10">
    <property type="entry name" value="Calcium-transporting ATPase, cytoplasmic domain N"/>
    <property type="match status" value="1"/>
</dbReference>
<feature type="transmembrane region" description="Helical" evidence="13">
    <location>
        <begin position="206"/>
        <end position="224"/>
    </location>
</feature>
<dbReference type="CDD" id="cd00371">
    <property type="entry name" value="HMA"/>
    <property type="match status" value="1"/>
</dbReference>
<dbReference type="PRINTS" id="PR00943">
    <property type="entry name" value="CUATPASE"/>
</dbReference>
<dbReference type="InterPro" id="IPR008250">
    <property type="entry name" value="ATPase_P-typ_transduc_dom_A_sf"/>
</dbReference>
<dbReference type="Gene3D" id="2.70.150.10">
    <property type="entry name" value="Calcium-transporting ATPase, cytoplasmic transduction domain A"/>
    <property type="match status" value="1"/>
</dbReference>
<dbReference type="PROSITE" id="PS50846">
    <property type="entry name" value="HMA_2"/>
    <property type="match status" value="1"/>
</dbReference>
<keyword evidence="9" id="KW-1278">Translocase</keyword>
<name>A0A6N9NNZ8_9FLAO</name>
<evidence type="ECO:0000313" key="16">
    <source>
        <dbReference type="Proteomes" id="UP000470771"/>
    </source>
</evidence>
<comment type="similarity">
    <text evidence="2">Belongs to the cation transport ATPase (P-type) (TC 3.A.3) family. Type IB subfamily.</text>
</comment>
<keyword evidence="11" id="KW-0406">Ion transport</keyword>
<dbReference type="SUPFAM" id="SSF81665">
    <property type="entry name" value="Calcium ATPase, transmembrane domain M"/>
    <property type="match status" value="1"/>
</dbReference>
<evidence type="ECO:0000256" key="10">
    <source>
        <dbReference type="ARBA" id="ARBA00022989"/>
    </source>
</evidence>
<dbReference type="PANTHER" id="PTHR43520:SF5">
    <property type="entry name" value="CATION-TRANSPORTING P-TYPE ATPASE-RELATED"/>
    <property type="match status" value="1"/>
</dbReference>
<feature type="transmembrane region" description="Helical" evidence="13">
    <location>
        <begin position="167"/>
        <end position="186"/>
    </location>
</feature>
<feature type="transmembrane region" description="Helical" evidence="13">
    <location>
        <begin position="261"/>
        <end position="282"/>
    </location>
</feature>
<keyword evidence="10 13" id="KW-1133">Transmembrane helix</keyword>
<dbReference type="SUPFAM" id="SSF56784">
    <property type="entry name" value="HAD-like"/>
    <property type="match status" value="1"/>
</dbReference>
<keyword evidence="7" id="KW-0479">Metal-binding</keyword>
<dbReference type="Gene3D" id="3.30.70.100">
    <property type="match status" value="1"/>
</dbReference>
<dbReference type="SUPFAM" id="SSF81653">
    <property type="entry name" value="Calcium ATPase, transduction domain A"/>
    <property type="match status" value="1"/>
</dbReference>
<accession>A0A6N9NNZ8</accession>
<dbReference type="Gene3D" id="1.20.1110.10">
    <property type="entry name" value="Calcium-transporting ATPase, transmembrane domain"/>
    <property type="match status" value="1"/>
</dbReference>
<feature type="transmembrane region" description="Helical" evidence="13">
    <location>
        <begin position="733"/>
        <end position="757"/>
    </location>
</feature>
<evidence type="ECO:0000256" key="4">
    <source>
        <dbReference type="ARBA" id="ARBA00022475"/>
    </source>
</evidence>
<evidence type="ECO:0000256" key="3">
    <source>
        <dbReference type="ARBA" id="ARBA00022448"/>
    </source>
</evidence>
<dbReference type="GO" id="GO:0016887">
    <property type="term" value="F:ATP hydrolysis activity"/>
    <property type="evidence" value="ECO:0007669"/>
    <property type="project" value="InterPro"/>
</dbReference>
<dbReference type="Pfam" id="PF12156">
    <property type="entry name" value="ATPase-cat_bd"/>
    <property type="match status" value="1"/>
</dbReference>
<dbReference type="InterPro" id="IPR023298">
    <property type="entry name" value="ATPase_P-typ_TM_dom_sf"/>
</dbReference>
<proteinExistence type="inferred from homology"/>
<dbReference type="PANTHER" id="PTHR43520">
    <property type="entry name" value="ATP7, ISOFORM B"/>
    <property type="match status" value="1"/>
</dbReference>
<dbReference type="GO" id="GO:0005507">
    <property type="term" value="F:copper ion binding"/>
    <property type="evidence" value="ECO:0007669"/>
    <property type="project" value="TreeGrafter"/>
</dbReference>
<dbReference type="Pfam" id="PF00702">
    <property type="entry name" value="Hydrolase"/>
    <property type="match status" value="1"/>
</dbReference>
<keyword evidence="8" id="KW-0460">Magnesium</keyword>
<feature type="transmembrane region" description="Helical" evidence="13">
    <location>
        <begin position="236"/>
        <end position="255"/>
    </location>
</feature>
<dbReference type="InterPro" id="IPR036163">
    <property type="entry name" value="HMA_dom_sf"/>
</dbReference>
<dbReference type="PROSITE" id="PS00154">
    <property type="entry name" value="ATPASE_E1_E2"/>
    <property type="match status" value="1"/>
</dbReference>
<comment type="caution">
    <text evidence="15">The sequence shown here is derived from an EMBL/GenBank/DDBJ whole genome shotgun (WGS) entry which is preliminary data.</text>
</comment>